<keyword evidence="2" id="KW-0472">Membrane</keyword>
<feature type="signal peptide" evidence="3">
    <location>
        <begin position="1"/>
        <end position="16"/>
    </location>
</feature>
<reference evidence="4" key="1">
    <citation type="submission" date="2021-03" db="EMBL/GenBank/DDBJ databases">
        <title>Evolutionary innovations through gain and loss of genes in the ectomycorrhizal Boletales.</title>
        <authorList>
            <person name="Wu G."/>
            <person name="Miyauchi S."/>
            <person name="Morin E."/>
            <person name="Yang Z.-L."/>
            <person name="Xu J."/>
            <person name="Martin F.M."/>
        </authorList>
    </citation>
    <scope>NUCLEOTIDE SEQUENCE</scope>
    <source>
        <strain evidence="4">BR01</strain>
    </source>
</reference>
<evidence type="ECO:0000256" key="1">
    <source>
        <dbReference type="SAM" id="MobiDB-lite"/>
    </source>
</evidence>
<feature type="region of interest" description="Disordered" evidence="1">
    <location>
        <begin position="349"/>
        <end position="371"/>
    </location>
</feature>
<organism evidence="4 5">
    <name type="scientific">Boletus reticuloceps</name>
    <dbReference type="NCBI Taxonomy" id="495285"/>
    <lineage>
        <taxon>Eukaryota</taxon>
        <taxon>Fungi</taxon>
        <taxon>Dikarya</taxon>
        <taxon>Basidiomycota</taxon>
        <taxon>Agaricomycotina</taxon>
        <taxon>Agaricomycetes</taxon>
        <taxon>Agaricomycetidae</taxon>
        <taxon>Boletales</taxon>
        <taxon>Boletineae</taxon>
        <taxon>Boletaceae</taxon>
        <taxon>Boletoideae</taxon>
        <taxon>Boletus</taxon>
    </lineage>
</organism>
<feature type="compositionally biased region" description="Basic and acidic residues" evidence="1">
    <location>
        <begin position="349"/>
        <end position="358"/>
    </location>
</feature>
<gene>
    <name evidence="4" type="ORF">JVT61DRAFT_8935</name>
</gene>
<evidence type="ECO:0000256" key="2">
    <source>
        <dbReference type="SAM" id="Phobius"/>
    </source>
</evidence>
<keyword evidence="5" id="KW-1185">Reference proteome</keyword>
<proteinExistence type="predicted"/>
<feature type="transmembrane region" description="Helical" evidence="2">
    <location>
        <begin position="219"/>
        <end position="242"/>
    </location>
</feature>
<evidence type="ECO:0000256" key="3">
    <source>
        <dbReference type="SAM" id="SignalP"/>
    </source>
</evidence>
<comment type="caution">
    <text evidence="4">The sequence shown here is derived from an EMBL/GenBank/DDBJ whole genome shotgun (WGS) entry which is preliminary data.</text>
</comment>
<keyword evidence="2" id="KW-1133">Transmembrane helix</keyword>
<keyword evidence="2" id="KW-0812">Transmembrane</keyword>
<dbReference type="EMBL" id="JAGFBS010000031">
    <property type="protein sequence ID" value="KAG6371926.1"/>
    <property type="molecule type" value="Genomic_DNA"/>
</dbReference>
<dbReference type="Proteomes" id="UP000683000">
    <property type="component" value="Unassembled WGS sequence"/>
</dbReference>
<dbReference type="OrthoDB" id="2758521at2759"/>
<evidence type="ECO:0000313" key="4">
    <source>
        <dbReference type="EMBL" id="KAG6371926.1"/>
    </source>
</evidence>
<dbReference type="Gene3D" id="2.60.120.260">
    <property type="entry name" value="Galactose-binding domain-like"/>
    <property type="match status" value="1"/>
</dbReference>
<dbReference type="AlphaFoldDB" id="A0A8I3A5K6"/>
<feature type="chain" id="PRO_5034168239" evidence="3">
    <location>
        <begin position="17"/>
        <end position="371"/>
    </location>
</feature>
<evidence type="ECO:0000313" key="5">
    <source>
        <dbReference type="Proteomes" id="UP000683000"/>
    </source>
</evidence>
<protein>
    <submittedName>
        <fullName evidence="4">Uncharacterized protein</fullName>
    </submittedName>
</protein>
<feature type="compositionally biased region" description="Pro residues" evidence="1">
    <location>
        <begin position="311"/>
        <end position="322"/>
    </location>
</feature>
<feature type="region of interest" description="Disordered" evidence="1">
    <location>
        <begin position="285"/>
        <end position="329"/>
    </location>
</feature>
<accession>A0A8I3A5K6</accession>
<keyword evidence="3" id="KW-0732">Signal</keyword>
<sequence length="371" mass="39250">MHVSLILFTTFALAALHNVTVDDSVLTGTVVPQYLPSVSAWNQGNTCQDCAAQPDPAMAYNGTWHDASYSLLSGPFLSFEFSFTGTALYLYFILANAPNFLLLTAATSVNVTLDGVTFPPFVHFPTPGAGYQYNVPVFATESLASGTHTVTLQPVVPTSALNDSVLMLFDYLIYSTDEDSVTTTTMPFMTTFISTATGSSANPSASLMSGTSSRPDNGAIVGGAVAGVGAVALVVASLLCYWRYKRRVGGQSHVAEATGMVAPFVSPRTTPTPFDANSVPMHQTPVGFPPSQLGSGSKTRRVTSDVTTQPFFPPSSTTPPSAPGASSNNVTTLVEDIGILRSEVARLRTRQDQERDLAEVESVAPPDYFSS</sequence>
<name>A0A8I3A5K6_9AGAM</name>